<dbReference type="InterPro" id="IPR009270">
    <property type="entry name" value="DUF927"/>
</dbReference>
<dbReference type="Pfam" id="PF06048">
    <property type="entry name" value="DUF927"/>
    <property type="match status" value="1"/>
</dbReference>
<name>A0A1V3IDY4_9PAST</name>
<dbReference type="STRING" id="1908257.BKK47_08635"/>
<evidence type="ECO:0000313" key="2">
    <source>
        <dbReference type="EMBL" id="OOF38713.1"/>
    </source>
</evidence>
<organism evidence="2 3">
    <name type="scientific">Rodentibacter mrazii</name>
    <dbReference type="NCBI Taxonomy" id="1908257"/>
    <lineage>
        <taxon>Bacteria</taxon>
        <taxon>Pseudomonadati</taxon>
        <taxon>Pseudomonadota</taxon>
        <taxon>Gammaproteobacteria</taxon>
        <taxon>Pasteurellales</taxon>
        <taxon>Pasteurellaceae</taxon>
        <taxon>Rodentibacter</taxon>
    </lineage>
</organism>
<evidence type="ECO:0000259" key="1">
    <source>
        <dbReference type="Pfam" id="PF06048"/>
    </source>
</evidence>
<accession>A0A1V3IDY4</accession>
<comment type="caution">
    <text evidence="2">The sequence shown here is derived from an EMBL/GenBank/DDBJ whole genome shotgun (WGS) entry which is preliminary data.</text>
</comment>
<dbReference type="Proteomes" id="UP000189426">
    <property type="component" value="Unassembled WGS sequence"/>
</dbReference>
<evidence type="ECO:0000313" key="3">
    <source>
        <dbReference type="Proteomes" id="UP000189426"/>
    </source>
</evidence>
<protein>
    <recommendedName>
        <fullName evidence="1">DUF927 domain-containing protein</fullName>
    </recommendedName>
</protein>
<proteinExistence type="predicted"/>
<dbReference type="RefSeq" id="WP_077494478.1">
    <property type="nucleotide sequence ID" value="NZ_MLHG01000054.1"/>
</dbReference>
<sequence>MAYKKQPPKVPHFDEQGRVAYEHIYALIGDKAWKAWGFGKEKGNRLEWGLLRDKLGLGDDYKPLILDAEKLANASNYQILKEEVHAVTFCHFGEVSQAQETALLLAIAKHSKAEKVFFADNLGENKQDLSGYVLRLREDEEARNTAEIVIETEEQGNAPRKTPYVEYRENGKIKGLHYITPKVDRDTGEIIQEKETWICDNLALVGEGKTASGEYYYLFQWQNRDENTPRTVAIAREDFGTDAGWKMLKAQGLKMTQGSGLTQKLTEHFHFNGNHSTQWTITNVTGWLNGAYLLPNGEIIGTPKKPIYFTDKTGSSLGYITAGTLGDWQREIAQNVKGNVSMMLGVAVALTAPMLSLLGRESFGVHLFAESSKGKSTTLNIANSIYGNPDKIKLSWSTTATGVKNEAAARNDGFITLDEIGQAKDGKNLENIAYDLFNETDKIRGEKEGGNRQIKRWKVTALSTGEKDLETQLRLQGAKVHAGQLVRLLNVPLEEANNLHHFPNNKAHADHLNEKVQECFGVIGREWIAFLAKNTDNIKTAYKAIRQKWLDLSSNMSGQVQRVAGDRFAVLETALCLAKDLTQWTEEESAQAILKNFLNWKEEFGENSREETSIIDSVVNWLLVNESCFIEYPHDPNARTPQKIAGVRVLSDNVKESKFVEHYFVIPSVFYEAMSIYPKNMLKSVLFNAGILKRPQAEEAGYEFMFKVPKKMMGKQFRAFKIMPFSDEPEIEEEND</sequence>
<dbReference type="EMBL" id="MLHG01000054">
    <property type="protein sequence ID" value="OOF38713.1"/>
    <property type="molecule type" value="Genomic_DNA"/>
</dbReference>
<dbReference type="AlphaFoldDB" id="A0A1V3IDY4"/>
<keyword evidence="3" id="KW-1185">Reference proteome</keyword>
<gene>
    <name evidence="2" type="ORF">BKK47_08635</name>
</gene>
<feature type="domain" description="DUF927" evidence="1">
    <location>
        <begin position="192"/>
        <end position="455"/>
    </location>
</feature>
<reference evidence="2 3" key="1">
    <citation type="submission" date="2016-10" db="EMBL/GenBank/DDBJ databases">
        <title>Rodentibacter gen. nov. and new species.</title>
        <authorList>
            <person name="Christensen H."/>
        </authorList>
    </citation>
    <scope>NUCLEOTIDE SEQUENCE [LARGE SCALE GENOMIC DNA]</scope>
    <source>
        <strain evidence="2 3">Ppn418</strain>
    </source>
</reference>